<organism evidence="1 2">
    <name type="scientific">Solanum commersonii</name>
    <name type="common">Commerson's wild potato</name>
    <name type="synonym">Commerson's nightshade</name>
    <dbReference type="NCBI Taxonomy" id="4109"/>
    <lineage>
        <taxon>Eukaryota</taxon>
        <taxon>Viridiplantae</taxon>
        <taxon>Streptophyta</taxon>
        <taxon>Embryophyta</taxon>
        <taxon>Tracheophyta</taxon>
        <taxon>Spermatophyta</taxon>
        <taxon>Magnoliopsida</taxon>
        <taxon>eudicotyledons</taxon>
        <taxon>Gunneridae</taxon>
        <taxon>Pentapetalae</taxon>
        <taxon>asterids</taxon>
        <taxon>lamiids</taxon>
        <taxon>Solanales</taxon>
        <taxon>Solanaceae</taxon>
        <taxon>Solanoideae</taxon>
        <taxon>Solaneae</taxon>
        <taxon>Solanum</taxon>
    </lineage>
</organism>
<comment type="caution">
    <text evidence="1">The sequence shown here is derived from an EMBL/GenBank/DDBJ whole genome shotgun (WGS) entry which is preliminary data.</text>
</comment>
<evidence type="ECO:0008006" key="3">
    <source>
        <dbReference type="Google" id="ProtNLM"/>
    </source>
</evidence>
<dbReference type="Proteomes" id="UP000824120">
    <property type="component" value="Chromosome 2"/>
</dbReference>
<sequence>MGRGTRERVEIVLMKINLMSWNVRGLNNKDKRKVETKLEGNVREIIEEIRRSRWVRFVYLEASGTGYTHFETLLQDFESHITRVYAPICRYERENVWEEMAAARFLMGGPWLFDVKLIDPQLKGGSFTWFKEDNHMIVSRIDRILISEKGDDSFSNIKLLQRRRIDYDSMGLWEQNKSYFKFENWWLSTEGCGQKKKM</sequence>
<dbReference type="EMBL" id="JACXVP010000002">
    <property type="protein sequence ID" value="KAG5627689.1"/>
    <property type="molecule type" value="Genomic_DNA"/>
</dbReference>
<reference evidence="1 2" key="1">
    <citation type="submission" date="2020-09" db="EMBL/GenBank/DDBJ databases">
        <title>De no assembly of potato wild relative species, Solanum commersonii.</title>
        <authorList>
            <person name="Cho K."/>
        </authorList>
    </citation>
    <scope>NUCLEOTIDE SEQUENCE [LARGE SCALE GENOMIC DNA]</scope>
    <source>
        <strain evidence="1">LZ3.2</strain>
        <tissue evidence="1">Leaf</tissue>
    </source>
</reference>
<dbReference type="AlphaFoldDB" id="A0A9J6ATN2"/>
<gene>
    <name evidence="1" type="ORF">H5410_012907</name>
</gene>
<dbReference type="OrthoDB" id="692400at2759"/>
<evidence type="ECO:0000313" key="2">
    <source>
        <dbReference type="Proteomes" id="UP000824120"/>
    </source>
</evidence>
<protein>
    <recommendedName>
        <fullName evidence="3">DUF4283 domain-containing protein</fullName>
    </recommendedName>
</protein>
<name>A0A9J6ATN2_SOLCO</name>
<accession>A0A9J6ATN2</accession>
<evidence type="ECO:0000313" key="1">
    <source>
        <dbReference type="EMBL" id="KAG5627689.1"/>
    </source>
</evidence>
<dbReference type="SUPFAM" id="SSF56219">
    <property type="entry name" value="DNase I-like"/>
    <property type="match status" value="1"/>
</dbReference>
<proteinExistence type="predicted"/>
<keyword evidence="2" id="KW-1185">Reference proteome</keyword>
<feature type="non-terminal residue" evidence="1">
    <location>
        <position position="1"/>
    </location>
</feature>
<dbReference type="InterPro" id="IPR036691">
    <property type="entry name" value="Endo/exonu/phosph_ase_sf"/>
</dbReference>